<proteinExistence type="predicted"/>
<dbReference type="AlphaFoldDB" id="C9SJZ2"/>
<dbReference type="EMBL" id="DS985219">
    <property type="protein sequence ID" value="EEY19010.1"/>
    <property type="molecule type" value="Genomic_DNA"/>
</dbReference>
<keyword evidence="2" id="KW-1185">Reference proteome</keyword>
<dbReference type="HOGENOM" id="CLU_2544331_0_0_1"/>
<reference evidence="2" key="1">
    <citation type="journal article" date="2011" name="PLoS Pathog.">
        <title>Comparative genomics yields insights into niche adaptation of plant vascular wilt pathogens.</title>
        <authorList>
            <person name="Klosterman S.J."/>
            <person name="Subbarao K.V."/>
            <person name="Kang S."/>
            <person name="Veronese P."/>
            <person name="Gold S.E."/>
            <person name="Thomma B.P.H.J."/>
            <person name="Chen Z."/>
            <person name="Henrissat B."/>
            <person name="Lee Y.-H."/>
            <person name="Park J."/>
            <person name="Garcia-Pedrajas M.D."/>
            <person name="Barbara D.J."/>
            <person name="Anchieta A."/>
            <person name="de Jonge R."/>
            <person name="Santhanam P."/>
            <person name="Maruthachalam K."/>
            <person name="Atallah Z."/>
            <person name="Amyotte S.G."/>
            <person name="Paz Z."/>
            <person name="Inderbitzin P."/>
            <person name="Hayes R.J."/>
            <person name="Heiman D.I."/>
            <person name="Young S."/>
            <person name="Zeng Q."/>
            <person name="Engels R."/>
            <person name="Galagan J."/>
            <person name="Cuomo C.A."/>
            <person name="Dobinson K.F."/>
            <person name="Ma L.-J."/>
        </authorList>
    </citation>
    <scope>NUCLEOTIDE SEQUENCE [LARGE SCALE GENOMIC DNA]</scope>
    <source>
        <strain evidence="2">VaMs.102 / ATCC MYA-4576 / FGSC 10136</strain>
    </source>
</reference>
<gene>
    <name evidence="1" type="ORF">VDBG_05119</name>
</gene>
<organism evidence="2">
    <name type="scientific">Verticillium alfalfae (strain VaMs.102 / ATCC MYA-4576 / FGSC 10136)</name>
    <name type="common">Verticillium wilt of alfalfa</name>
    <name type="synonym">Verticillium albo-atrum</name>
    <dbReference type="NCBI Taxonomy" id="526221"/>
    <lineage>
        <taxon>Eukaryota</taxon>
        <taxon>Fungi</taxon>
        <taxon>Dikarya</taxon>
        <taxon>Ascomycota</taxon>
        <taxon>Pezizomycotina</taxon>
        <taxon>Sordariomycetes</taxon>
        <taxon>Hypocreomycetidae</taxon>
        <taxon>Glomerellales</taxon>
        <taxon>Plectosphaerellaceae</taxon>
        <taxon>Verticillium</taxon>
    </lineage>
</organism>
<name>C9SJZ2_VERA1</name>
<evidence type="ECO:0000313" key="1">
    <source>
        <dbReference type="EMBL" id="EEY19010.1"/>
    </source>
</evidence>
<sequence length="83" mass="8901">MKILYRFWVDYLAGEGIDTAMVADFCRAAMSGLEQHPSCPAGVAYLSSVFDRLHAQDRRRERAACGPALLTTAGVSSPGAKPA</sequence>
<dbReference type="Proteomes" id="UP000008698">
    <property type="component" value="Unassembled WGS sequence"/>
</dbReference>
<dbReference type="KEGG" id="val:VDBG_05119"/>
<dbReference type="GeneID" id="9535762"/>
<evidence type="ECO:0000313" key="2">
    <source>
        <dbReference type="Proteomes" id="UP000008698"/>
    </source>
</evidence>
<dbReference type="RefSeq" id="XP_003004006.1">
    <property type="nucleotide sequence ID" value="XM_003003960.1"/>
</dbReference>
<protein>
    <submittedName>
        <fullName evidence="1">Uncharacterized protein</fullName>
    </submittedName>
</protein>
<accession>C9SJZ2</accession>